<dbReference type="AlphaFoldDB" id="A0A3N4ITA8"/>
<sequence length="68" mass="7768">QCSNCHHFRHYSNKCASPSPCHWCTFPHSTQERSYPTSTCHLRGHPCSHFTPRCVNCDGPHESHSTIC</sequence>
<keyword evidence="2" id="KW-1185">Reference proteome</keyword>
<dbReference type="OrthoDB" id="8047520at2759"/>
<organism evidence="1 2">
    <name type="scientific">Choiromyces venosus 120613-1</name>
    <dbReference type="NCBI Taxonomy" id="1336337"/>
    <lineage>
        <taxon>Eukaryota</taxon>
        <taxon>Fungi</taxon>
        <taxon>Dikarya</taxon>
        <taxon>Ascomycota</taxon>
        <taxon>Pezizomycotina</taxon>
        <taxon>Pezizomycetes</taxon>
        <taxon>Pezizales</taxon>
        <taxon>Tuberaceae</taxon>
        <taxon>Choiromyces</taxon>
    </lineage>
</organism>
<dbReference type="EMBL" id="ML120759">
    <property type="protein sequence ID" value="RPA88597.1"/>
    <property type="molecule type" value="Genomic_DNA"/>
</dbReference>
<evidence type="ECO:0000313" key="1">
    <source>
        <dbReference type="EMBL" id="RPA88597.1"/>
    </source>
</evidence>
<evidence type="ECO:0000313" key="2">
    <source>
        <dbReference type="Proteomes" id="UP000276215"/>
    </source>
</evidence>
<accession>A0A3N4ITA8</accession>
<dbReference type="Proteomes" id="UP000276215">
    <property type="component" value="Unassembled WGS sequence"/>
</dbReference>
<proteinExistence type="predicted"/>
<reference evidence="1 2" key="1">
    <citation type="journal article" date="2018" name="Nat. Ecol. Evol.">
        <title>Pezizomycetes genomes reveal the molecular basis of ectomycorrhizal truffle lifestyle.</title>
        <authorList>
            <person name="Murat C."/>
            <person name="Payen T."/>
            <person name="Noel B."/>
            <person name="Kuo A."/>
            <person name="Morin E."/>
            <person name="Chen J."/>
            <person name="Kohler A."/>
            <person name="Krizsan K."/>
            <person name="Balestrini R."/>
            <person name="Da Silva C."/>
            <person name="Montanini B."/>
            <person name="Hainaut M."/>
            <person name="Levati E."/>
            <person name="Barry K.W."/>
            <person name="Belfiori B."/>
            <person name="Cichocki N."/>
            <person name="Clum A."/>
            <person name="Dockter R.B."/>
            <person name="Fauchery L."/>
            <person name="Guy J."/>
            <person name="Iotti M."/>
            <person name="Le Tacon F."/>
            <person name="Lindquist E.A."/>
            <person name="Lipzen A."/>
            <person name="Malagnac F."/>
            <person name="Mello A."/>
            <person name="Molinier V."/>
            <person name="Miyauchi S."/>
            <person name="Poulain J."/>
            <person name="Riccioni C."/>
            <person name="Rubini A."/>
            <person name="Sitrit Y."/>
            <person name="Splivallo R."/>
            <person name="Traeger S."/>
            <person name="Wang M."/>
            <person name="Zifcakova L."/>
            <person name="Wipf D."/>
            <person name="Zambonelli A."/>
            <person name="Paolocci F."/>
            <person name="Nowrousian M."/>
            <person name="Ottonello S."/>
            <person name="Baldrian P."/>
            <person name="Spatafora J.W."/>
            <person name="Henrissat B."/>
            <person name="Nagy L.G."/>
            <person name="Aury J.M."/>
            <person name="Wincker P."/>
            <person name="Grigoriev I.V."/>
            <person name="Bonfante P."/>
            <person name="Martin F.M."/>
        </authorList>
    </citation>
    <scope>NUCLEOTIDE SEQUENCE [LARGE SCALE GENOMIC DNA]</scope>
    <source>
        <strain evidence="1 2">120613-1</strain>
    </source>
</reference>
<feature type="non-terminal residue" evidence="1">
    <location>
        <position position="1"/>
    </location>
</feature>
<feature type="non-terminal residue" evidence="1">
    <location>
        <position position="68"/>
    </location>
</feature>
<protein>
    <submittedName>
        <fullName evidence="1">Uncharacterized protein</fullName>
    </submittedName>
</protein>
<name>A0A3N4ITA8_9PEZI</name>
<gene>
    <name evidence="1" type="ORF">L873DRAFT_1640680</name>
</gene>